<evidence type="ECO:0000256" key="6">
    <source>
        <dbReference type="ARBA" id="ARBA00022927"/>
    </source>
</evidence>
<feature type="transmembrane region" description="Helical" evidence="9">
    <location>
        <begin position="77"/>
        <end position="93"/>
    </location>
</feature>
<comment type="similarity">
    <text evidence="2">Belongs to the oligopeptide OPT transporter (TC 2.A.67.1) family.</text>
</comment>
<feature type="transmembrane region" description="Helical" evidence="9">
    <location>
        <begin position="369"/>
        <end position="391"/>
    </location>
</feature>
<keyword evidence="5" id="KW-0571">Peptide transport</keyword>
<protein>
    <submittedName>
        <fullName evidence="11">Oligopeptide transporter 1-like</fullName>
    </submittedName>
</protein>
<keyword evidence="7 9" id="KW-1133">Transmembrane helix</keyword>
<evidence type="ECO:0000256" key="8">
    <source>
        <dbReference type="ARBA" id="ARBA00023136"/>
    </source>
</evidence>
<evidence type="ECO:0000256" key="1">
    <source>
        <dbReference type="ARBA" id="ARBA00004141"/>
    </source>
</evidence>
<evidence type="ECO:0000256" key="4">
    <source>
        <dbReference type="ARBA" id="ARBA00022692"/>
    </source>
</evidence>
<evidence type="ECO:0000256" key="5">
    <source>
        <dbReference type="ARBA" id="ARBA00022856"/>
    </source>
</evidence>
<evidence type="ECO:0000256" key="2">
    <source>
        <dbReference type="ARBA" id="ARBA00005484"/>
    </source>
</evidence>
<comment type="subcellular location">
    <subcellularLocation>
        <location evidence="1">Membrane</location>
        <topology evidence="1">Multi-pass membrane protein</topology>
    </subcellularLocation>
</comment>
<feature type="transmembrane region" description="Helical" evidence="9">
    <location>
        <begin position="127"/>
        <end position="152"/>
    </location>
</feature>
<name>A0AAJ6X1Z7_POPEU</name>
<dbReference type="NCBIfam" id="TIGR00728">
    <property type="entry name" value="OPT_sfam"/>
    <property type="match status" value="1"/>
</dbReference>
<accession>A0AAJ6X1Z7</accession>
<dbReference type="PANTHER" id="PTHR22601">
    <property type="entry name" value="ISP4 LIKE PROTEIN"/>
    <property type="match status" value="1"/>
</dbReference>
<evidence type="ECO:0000313" key="11">
    <source>
        <dbReference type="RefSeq" id="XP_011002414.1"/>
    </source>
</evidence>
<keyword evidence="4 9" id="KW-0812">Transmembrane</keyword>
<sequence>MEHVESNGNGICLPTKVRMLDETEKVNDSPIEQVRLTVPVTDDPTLPCLTFRTWVLGITCCALLAFANQFFGYRQNVLYLSSVAAQIAAIPIGKLMEAVLPNKCIRIPKTKWSFSMNPGPFNLKEHVLITIFANSGSSPAAAVAIITIVKAFYHGHIDAVPAMLLTQTTQLLGYGWAGLFRKFLVDSPYMWWPSILVQVSLFRALHEVEIRRKGGLTRLQFFLVVLVSSFAYYIVPGYLFQSMTALSIACWIWKDSVTAQQVGSGLHGLGVGSFAIDRSTIAGFLGSPLATRGFAIINNLFGYIIILYIVIPIAYWTNSYGAKRFPIFSSHVFDANGQPYDVSRVLNETTLELSKPGYDGYSKVNLSIFFVYTYGISFAILAAALTHVALFHGREIWHQSKTAYQDKYADVHSRIMKKNYEAVPQWWFYSLLIVVNGLALLTCEGFGGQLQLPYWGVLLAIGLTLMFTLPVGVLAATTNQVPGINILTELIIGYMYPGKPLANVTFKNYGYTSMSQAISFLSMMRMFGRLGLYSKMNYFFLIGFLAPVPVWILSLKFPEKTWIKYVNVPIILSGTGGMPAVKAVNYMCWYAVGIFFNLVVYNRYRGWWVRQNYILSAGLDAGVAFLAILLFFTLELKNINGPTWWGLEVCDHCPLATCPTAPGIQVEGCPVFQ</sequence>
<feature type="transmembrane region" description="Helical" evidence="9">
    <location>
        <begin position="294"/>
        <end position="316"/>
    </location>
</feature>
<dbReference type="RefSeq" id="XP_011002414.1">
    <property type="nucleotide sequence ID" value="XM_011004112.1"/>
</dbReference>
<dbReference type="Proteomes" id="UP000694918">
    <property type="component" value="Unplaced"/>
</dbReference>
<feature type="transmembrane region" description="Helical" evidence="9">
    <location>
        <begin position="455"/>
        <end position="476"/>
    </location>
</feature>
<feature type="transmembrane region" description="Helical" evidence="9">
    <location>
        <begin position="217"/>
        <end position="235"/>
    </location>
</feature>
<dbReference type="InterPro" id="IPR004648">
    <property type="entry name" value="Oligpept_transpt"/>
</dbReference>
<dbReference type="InterPro" id="IPR004813">
    <property type="entry name" value="OPT"/>
</dbReference>
<feature type="transmembrane region" description="Helical" evidence="9">
    <location>
        <begin position="539"/>
        <end position="557"/>
    </location>
</feature>
<evidence type="ECO:0000256" key="7">
    <source>
        <dbReference type="ARBA" id="ARBA00022989"/>
    </source>
</evidence>
<proteinExistence type="inferred from homology"/>
<reference evidence="11" key="1">
    <citation type="submission" date="2025-08" db="UniProtKB">
        <authorList>
            <consortium name="RefSeq"/>
        </authorList>
    </citation>
    <scope>IDENTIFICATION</scope>
</reference>
<organism evidence="10 11">
    <name type="scientific">Populus euphratica</name>
    <name type="common">Euphrates poplar</name>
    <dbReference type="NCBI Taxonomy" id="75702"/>
    <lineage>
        <taxon>Eukaryota</taxon>
        <taxon>Viridiplantae</taxon>
        <taxon>Streptophyta</taxon>
        <taxon>Embryophyta</taxon>
        <taxon>Tracheophyta</taxon>
        <taxon>Spermatophyta</taxon>
        <taxon>Magnoliopsida</taxon>
        <taxon>eudicotyledons</taxon>
        <taxon>Gunneridae</taxon>
        <taxon>Pentapetalae</taxon>
        <taxon>rosids</taxon>
        <taxon>fabids</taxon>
        <taxon>Malpighiales</taxon>
        <taxon>Salicaceae</taxon>
        <taxon>Saliceae</taxon>
        <taxon>Populus</taxon>
    </lineage>
</organism>
<dbReference type="AlphaFoldDB" id="A0AAJ6X1Z7"/>
<dbReference type="KEGG" id="peu:105109398"/>
<dbReference type="Pfam" id="PF03169">
    <property type="entry name" value="OPT"/>
    <property type="match status" value="2"/>
</dbReference>
<evidence type="ECO:0000313" key="10">
    <source>
        <dbReference type="Proteomes" id="UP000694918"/>
    </source>
</evidence>
<evidence type="ECO:0000256" key="9">
    <source>
        <dbReference type="SAM" id="Phobius"/>
    </source>
</evidence>
<gene>
    <name evidence="11" type="primary">LOC105109398</name>
</gene>
<feature type="transmembrane region" description="Helical" evidence="9">
    <location>
        <begin position="426"/>
        <end position="443"/>
    </location>
</feature>
<keyword evidence="6" id="KW-0653">Protein transport</keyword>
<dbReference type="GO" id="GO:0035673">
    <property type="term" value="F:oligopeptide transmembrane transporter activity"/>
    <property type="evidence" value="ECO:0007669"/>
    <property type="project" value="InterPro"/>
</dbReference>
<keyword evidence="10" id="KW-1185">Reference proteome</keyword>
<dbReference type="GO" id="GO:0015031">
    <property type="term" value="P:protein transport"/>
    <property type="evidence" value="ECO:0007669"/>
    <property type="project" value="UniProtKB-KW"/>
</dbReference>
<feature type="transmembrane region" description="Helical" evidence="9">
    <location>
        <begin position="613"/>
        <end position="634"/>
    </location>
</feature>
<dbReference type="GO" id="GO:0016020">
    <property type="term" value="C:membrane"/>
    <property type="evidence" value="ECO:0007669"/>
    <property type="project" value="UniProtKB-SubCell"/>
</dbReference>
<feature type="transmembrane region" description="Helical" evidence="9">
    <location>
        <begin position="51"/>
        <end position="70"/>
    </location>
</feature>
<feature type="transmembrane region" description="Helical" evidence="9">
    <location>
        <begin position="583"/>
        <end position="601"/>
    </location>
</feature>
<keyword evidence="3" id="KW-0813">Transport</keyword>
<dbReference type="GeneID" id="105109398"/>
<evidence type="ECO:0000256" key="3">
    <source>
        <dbReference type="ARBA" id="ARBA00022448"/>
    </source>
</evidence>
<keyword evidence="8 9" id="KW-0472">Membrane</keyword>